<keyword evidence="1" id="KW-1133">Transmembrane helix</keyword>
<keyword evidence="1" id="KW-0472">Membrane</keyword>
<feature type="transmembrane region" description="Helical" evidence="1">
    <location>
        <begin position="72"/>
        <end position="93"/>
    </location>
</feature>
<dbReference type="KEGG" id="cdq:BOQ54_19075"/>
<dbReference type="Pfam" id="PF06276">
    <property type="entry name" value="FhuF"/>
    <property type="match status" value="1"/>
</dbReference>
<dbReference type="InterPro" id="IPR022770">
    <property type="entry name" value="IucA/IucC-like_C"/>
</dbReference>
<keyword evidence="4" id="KW-1185">Reference proteome</keyword>
<gene>
    <name evidence="3" type="ORF">BOQ54_19075</name>
</gene>
<reference evidence="3 4" key="1">
    <citation type="submission" date="2016-11" db="EMBL/GenBank/DDBJ databases">
        <title>Complete genome sequence of the aerobically denitrifying bacterium Chelatococcus daeguensis TAD1.</title>
        <authorList>
            <person name="Yang Y."/>
            <person name="Huang S."/>
            <person name="Lin E."/>
        </authorList>
    </citation>
    <scope>NUCLEOTIDE SEQUENCE [LARGE SCALE GENOMIC DNA]</scope>
    <source>
        <strain evidence="3 4">TAD1</strain>
        <plasmid evidence="4">ptad1</plasmid>
    </source>
</reference>
<keyword evidence="1" id="KW-0812">Transmembrane</keyword>
<evidence type="ECO:0000256" key="1">
    <source>
        <dbReference type="SAM" id="Phobius"/>
    </source>
</evidence>
<dbReference type="GO" id="GO:0003824">
    <property type="term" value="F:catalytic activity"/>
    <property type="evidence" value="ECO:0007669"/>
    <property type="project" value="UniProtKB-ARBA"/>
</dbReference>
<evidence type="ECO:0000313" key="4">
    <source>
        <dbReference type="Proteomes" id="UP000182703"/>
    </source>
</evidence>
<dbReference type="AlphaFoldDB" id="A0AAC9JW55"/>
<dbReference type="InterPro" id="IPR008090">
    <property type="entry name" value="Fe_iron_reduct"/>
</dbReference>
<feature type="domain" description="Aerobactin siderophore biosynthesis IucA/IucC-like C-terminal" evidence="2">
    <location>
        <begin position="131"/>
        <end position="207"/>
    </location>
</feature>
<dbReference type="NCBIfam" id="TIGR03951">
    <property type="entry name" value="Fe_III_red_FhuF"/>
    <property type="match status" value="1"/>
</dbReference>
<dbReference type="RefSeq" id="WP_071924759.1">
    <property type="nucleotide sequence ID" value="NZ_CP018096.1"/>
</dbReference>
<organism evidence="3 4">
    <name type="scientific">Chelatococcus daeguensis</name>
    <dbReference type="NCBI Taxonomy" id="444444"/>
    <lineage>
        <taxon>Bacteria</taxon>
        <taxon>Pseudomonadati</taxon>
        <taxon>Pseudomonadota</taxon>
        <taxon>Alphaproteobacteria</taxon>
        <taxon>Hyphomicrobiales</taxon>
        <taxon>Chelatococcaceae</taxon>
        <taxon>Chelatococcus</taxon>
    </lineage>
</organism>
<dbReference type="EMBL" id="CP018096">
    <property type="protein sequence ID" value="APF39580.1"/>
    <property type="molecule type" value="Genomic_DNA"/>
</dbReference>
<evidence type="ECO:0000259" key="2">
    <source>
        <dbReference type="Pfam" id="PF06276"/>
    </source>
</evidence>
<geneLocation type="plasmid" evidence="4">
    <name>ptad1</name>
</geneLocation>
<dbReference type="Proteomes" id="UP000182703">
    <property type="component" value="Plasmid pTAD1"/>
</dbReference>
<evidence type="ECO:0000313" key="3">
    <source>
        <dbReference type="EMBL" id="APF39580.1"/>
    </source>
</evidence>
<sequence>MSTAQAVLAHPAPHDWHGVLDGDLVLLRERVARPDDERDFLPAAELIAPDRLGPRLDRYAARFDPGLRAAAVSFWSLYHLSGAILPIAALAMLSDRMPAAALSEVSFTFSAEGESRAARIAPDETLGPCDAIAVLEALITDHLQPTVAALVAVSGLAPRLFWNNAASYFDWVVRAAATHPRVPGERAAAALRLVEAAILPCGAPNPMHGSIRPIVEDGIEARRRKVCCLRYKLPGVPGCGGLCPLPAVRQAGTEH</sequence>
<keyword evidence="3" id="KW-0614">Plasmid</keyword>
<name>A0AAC9JW55_9HYPH</name>
<protein>
    <submittedName>
        <fullName evidence="3">Siderophore-iron reductase FhuF</fullName>
    </submittedName>
</protein>
<proteinExistence type="predicted"/>
<accession>A0AAC9JW55</accession>